<dbReference type="PANTHER" id="PTHR19367">
    <property type="entry name" value="T-CELL RECEPTOR ALPHA CHAIN V REGION"/>
    <property type="match status" value="1"/>
</dbReference>
<protein>
    <recommendedName>
        <fullName evidence="6">Immunoglobulin V-set domain-containing protein</fullName>
    </recommendedName>
</protein>
<keyword evidence="4" id="KW-0393">Immunoglobulin domain</keyword>
<dbReference type="Pfam" id="PF07686">
    <property type="entry name" value="V-set"/>
    <property type="match status" value="1"/>
</dbReference>
<keyword evidence="2" id="KW-0391">Immunity</keyword>
<sequence length="150" mass="16820">MLSLQNSAFSLICFAIFSGVSCDDLTPVKTEEFSSEGSTVTLSYRYSKEATGTDYFFCCEDLTPSKQEESSPEGSTVTLSYRYSKTIAANDYFYWYQQYPGKPPEFLILHWGTKPASNSRLSVKSDEDKTKIYLSISSVAVTDSAVYYVL</sequence>
<evidence type="ECO:0000256" key="4">
    <source>
        <dbReference type="ARBA" id="ARBA00023319"/>
    </source>
</evidence>
<keyword evidence="1 5" id="KW-0732">Signal</keyword>
<dbReference type="InterPro" id="IPR013106">
    <property type="entry name" value="Ig_V-set"/>
</dbReference>
<dbReference type="PANTHER" id="PTHR19367:SF18">
    <property type="entry name" value="T CELL RECEPTOR ALPHA VARIABLE 16"/>
    <property type="match status" value="1"/>
</dbReference>
<feature type="domain" description="Immunoglobulin V-set" evidence="6">
    <location>
        <begin position="76"/>
        <end position="149"/>
    </location>
</feature>
<evidence type="ECO:0000259" key="6">
    <source>
        <dbReference type="SMART" id="SM00406"/>
    </source>
</evidence>
<name>A0AAD6ACN1_9TELE</name>
<evidence type="ECO:0000313" key="8">
    <source>
        <dbReference type="Proteomes" id="UP001219934"/>
    </source>
</evidence>
<keyword evidence="2" id="KW-1064">Adaptive immunity</keyword>
<dbReference type="InterPro" id="IPR013783">
    <property type="entry name" value="Ig-like_fold"/>
</dbReference>
<evidence type="ECO:0000256" key="2">
    <source>
        <dbReference type="ARBA" id="ARBA00023130"/>
    </source>
</evidence>
<dbReference type="GO" id="GO:0002250">
    <property type="term" value="P:adaptive immune response"/>
    <property type="evidence" value="ECO:0007669"/>
    <property type="project" value="UniProtKB-KW"/>
</dbReference>
<evidence type="ECO:0000256" key="3">
    <source>
        <dbReference type="ARBA" id="ARBA00023170"/>
    </source>
</evidence>
<evidence type="ECO:0000313" key="7">
    <source>
        <dbReference type="EMBL" id="KAJ4922402.1"/>
    </source>
</evidence>
<dbReference type="EMBL" id="JAPTMU010000070">
    <property type="protein sequence ID" value="KAJ4922402.1"/>
    <property type="molecule type" value="Genomic_DNA"/>
</dbReference>
<accession>A0AAD6ACN1</accession>
<gene>
    <name evidence="7" type="ORF">JOQ06_022898</name>
</gene>
<evidence type="ECO:0000256" key="5">
    <source>
        <dbReference type="SAM" id="SignalP"/>
    </source>
</evidence>
<organism evidence="7 8">
    <name type="scientific">Pogonophryne albipinna</name>
    <dbReference type="NCBI Taxonomy" id="1090488"/>
    <lineage>
        <taxon>Eukaryota</taxon>
        <taxon>Metazoa</taxon>
        <taxon>Chordata</taxon>
        <taxon>Craniata</taxon>
        <taxon>Vertebrata</taxon>
        <taxon>Euteleostomi</taxon>
        <taxon>Actinopterygii</taxon>
        <taxon>Neopterygii</taxon>
        <taxon>Teleostei</taxon>
        <taxon>Neoteleostei</taxon>
        <taxon>Acanthomorphata</taxon>
        <taxon>Eupercaria</taxon>
        <taxon>Perciformes</taxon>
        <taxon>Notothenioidei</taxon>
        <taxon>Pogonophryne</taxon>
    </lineage>
</organism>
<dbReference type="Gene3D" id="2.60.40.10">
    <property type="entry name" value="Immunoglobulins"/>
    <property type="match status" value="1"/>
</dbReference>
<comment type="caution">
    <text evidence="7">The sequence shown here is derived from an EMBL/GenBank/DDBJ whole genome shotgun (WGS) entry which is preliminary data.</text>
</comment>
<keyword evidence="3" id="KW-0675">Receptor</keyword>
<keyword evidence="8" id="KW-1185">Reference proteome</keyword>
<feature type="chain" id="PRO_5042001181" description="Immunoglobulin V-set domain-containing protein" evidence="5">
    <location>
        <begin position="23"/>
        <end position="150"/>
    </location>
</feature>
<dbReference type="InterPro" id="IPR051287">
    <property type="entry name" value="TCR_variable_region"/>
</dbReference>
<dbReference type="InterPro" id="IPR036179">
    <property type="entry name" value="Ig-like_dom_sf"/>
</dbReference>
<dbReference type="AlphaFoldDB" id="A0AAD6ACN1"/>
<dbReference type="SMART" id="SM00406">
    <property type="entry name" value="IGv"/>
    <property type="match status" value="1"/>
</dbReference>
<dbReference type="Proteomes" id="UP001219934">
    <property type="component" value="Unassembled WGS sequence"/>
</dbReference>
<feature type="signal peptide" evidence="5">
    <location>
        <begin position="1"/>
        <end position="22"/>
    </location>
</feature>
<evidence type="ECO:0000256" key="1">
    <source>
        <dbReference type="ARBA" id="ARBA00022729"/>
    </source>
</evidence>
<proteinExistence type="predicted"/>
<reference evidence="7" key="1">
    <citation type="submission" date="2022-11" db="EMBL/GenBank/DDBJ databases">
        <title>Chromosome-level genome of Pogonophryne albipinna.</title>
        <authorList>
            <person name="Jo E."/>
        </authorList>
    </citation>
    <scope>NUCLEOTIDE SEQUENCE</scope>
    <source>
        <strain evidence="7">SGF0006</strain>
        <tissue evidence="7">Muscle</tissue>
    </source>
</reference>
<dbReference type="SUPFAM" id="SSF48726">
    <property type="entry name" value="Immunoglobulin"/>
    <property type="match status" value="1"/>
</dbReference>